<keyword evidence="7 11" id="KW-0472">Membrane</keyword>
<evidence type="ECO:0000256" key="9">
    <source>
        <dbReference type="ARBA" id="ARBA00023224"/>
    </source>
</evidence>
<evidence type="ECO:0000256" key="1">
    <source>
        <dbReference type="ARBA" id="ARBA00004651"/>
    </source>
</evidence>
<dbReference type="OrthoDB" id="7787645at2759"/>
<reference evidence="14" key="1">
    <citation type="submission" date="2020-01" db="EMBL/GenBank/DDBJ databases">
        <title>Draft genome sequence of the Termite Coptotermes fromosanus.</title>
        <authorList>
            <person name="Itakura S."/>
            <person name="Yosikawa Y."/>
            <person name="Umezawa K."/>
        </authorList>
    </citation>
    <scope>NUCLEOTIDE SEQUENCE [LARGE SCALE GENOMIC DNA]</scope>
</reference>
<feature type="transmembrane region" description="Helical" evidence="11">
    <location>
        <begin position="39"/>
        <end position="62"/>
    </location>
</feature>
<comment type="similarity">
    <text evidence="2 10">Belongs to the G-protein coupled receptor 1 family.</text>
</comment>
<evidence type="ECO:0000259" key="12">
    <source>
        <dbReference type="PROSITE" id="PS50262"/>
    </source>
</evidence>
<evidence type="ECO:0000256" key="4">
    <source>
        <dbReference type="ARBA" id="ARBA00022692"/>
    </source>
</evidence>
<keyword evidence="14" id="KW-1185">Reference proteome</keyword>
<dbReference type="Pfam" id="PF00001">
    <property type="entry name" value="7tm_1"/>
    <property type="match status" value="1"/>
</dbReference>
<dbReference type="InterPro" id="IPR017452">
    <property type="entry name" value="GPCR_Rhodpsn_7TM"/>
</dbReference>
<comment type="caution">
    <text evidence="13">The sequence shown here is derived from an EMBL/GenBank/DDBJ whole genome shotgun (WGS) entry which is preliminary data.</text>
</comment>
<dbReference type="GO" id="GO:0008528">
    <property type="term" value="F:G protein-coupled peptide receptor activity"/>
    <property type="evidence" value="ECO:0007669"/>
    <property type="project" value="TreeGrafter"/>
</dbReference>
<dbReference type="AlphaFoldDB" id="A0A6L2Q018"/>
<dbReference type="PROSITE" id="PS50262">
    <property type="entry name" value="G_PROTEIN_RECEP_F1_2"/>
    <property type="match status" value="1"/>
</dbReference>
<evidence type="ECO:0000256" key="5">
    <source>
        <dbReference type="ARBA" id="ARBA00022989"/>
    </source>
</evidence>
<comment type="subcellular location">
    <subcellularLocation>
        <location evidence="1">Cell membrane</location>
        <topology evidence="1">Multi-pass membrane protein</topology>
    </subcellularLocation>
</comment>
<accession>A0A6L2Q018</accession>
<name>A0A6L2Q018_COPFO</name>
<feature type="non-terminal residue" evidence="13">
    <location>
        <position position="1"/>
    </location>
</feature>
<sequence length="414" mass="45700">ILPVTASLLSLSALSVDRYVSVKQPRAFSHLQPRRHAMIITMIFVWGGAVLTSSPVIVINFAGTGGQCEGTWTSPVWRTSFTVCHLGLVYLAPCLTVAVCHFAVGHKLCEVSLTAAAARGQLPLPMPILRRPKHVIIVASLANDAPSKVIPYRGGDMPDDDDSSDNEGLALQIRADLDDLQPRFASQRKRLHSQGHESGPIKLNKLQRATRSERSIVRANRRLRRPPPPCPRPPLVKTASRQSLHSRRHLANMLAFQRDFLYAICHDYTVIGACADGLLRMRDPLFAQVAVLAGCWLPYMGCTLCVELCPSSDVAMARSVLPFCLLLGHAHSAINPALYWLLNRQSLQLPSCAGSQHRLLSGKLRLFRLPHFQRNAAAAAPSSTNEAALGPFHPRYVNFRQPQPQRLHTSQFLQ</sequence>
<dbReference type="Proteomes" id="UP000502823">
    <property type="component" value="Unassembled WGS sequence"/>
</dbReference>
<evidence type="ECO:0000256" key="11">
    <source>
        <dbReference type="SAM" id="Phobius"/>
    </source>
</evidence>
<keyword evidence="5 11" id="KW-1133">Transmembrane helix</keyword>
<evidence type="ECO:0000256" key="8">
    <source>
        <dbReference type="ARBA" id="ARBA00023170"/>
    </source>
</evidence>
<dbReference type="PANTHER" id="PTHR24230:SF75">
    <property type="entry name" value="RELAXIN FAMILY PEPTIDE RECEPTOR 3"/>
    <property type="match status" value="1"/>
</dbReference>
<dbReference type="PANTHER" id="PTHR24230">
    <property type="entry name" value="G-PROTEIN COUPLED RECEPTOR"/>
    <property type="match status" value="1"/>
</dbReference>
<dbReference type="InterPro" id="IPR000276">
    <property type="entry name" value="GPCR_Rhodpsn"/>
</dbReference>
<dbReference type="FunCoup" id="A0A6L2Q018">
    <property type="interactions" value="50"/>
</dbReference>
<gene>
    <name evidence="13" type="ORF">Cfor_01357</name>
</gene>
<feature type="domain" description="G-protein coupled receptors family 1 profile" evidence="12">
    <location>
        <begin position="1"/>
        <end position="339"/>
    </location>
</feature>
<protein>
    <recommendedName>
        <fullName evidence="12">G-protein coupled receptors family 1 profile domain-containing protein</fullName>
    </recommendedName>
</protein>
<evidence type="ECO:0000313" key="13">
    <source>
        <dbReference type="EMBL" id="GFG35307.1"/>
    </source>
</evidence>
<keyword evidence="9 10" id="KW-0807">Transducer</keyword>
<dbReference type="EMBL" id="BLKM01012032">
    <property type="protein sequence ID" value="GFG35307.1"/>
    <property type="molecule type" value="Genomic_DNA"/>
</dbReference>
<keyword evidence="6 10" id="KW-0297">G-protein coupled receptor</keyword>
<feature type="transmembrane region" description="Helical" evidence="11">
    <location>
        <begin position="83"/>
        <end position="104"/>
    </location>
</feature>
<keyword evidence="4 10" id="KW-0812">Transmembrane</keyword>
<evidence type="ECO:0000256" key="7">
    <source>
        <dbReference type="ARBA" id="ARBA00023136"/>
    </source>
</evidence>
<dbReference type="PRINTS" id="PR00237">
    <property type="entry name" value="GPCRRHODOPSN"/>
</dbReference>
<dbReference type="InParanoid" id="A0A6L2Q018"/>
<dbReference type="GO" id="GO:0005886">
    <property type="term" value="C:plasma membrane"/>
    <property type="evidence" value="ECO:0007669"/>
    <property type="project" value="UniProtKB-SubCell"/>
</dbReference>
<keyword evidence="8 10" id="KW-0675">Receptor</keyword>
<dbReference type="GO" id="GO:0007218">
    <property type="term" value="P:neuropeptide signaling pathway"/>
    <property type="evidence" value="ECO:0007669"/>
    <property type="project" value="TreeGrafter"/>
</dbReference>
<dbReference type="CDD" id="cd00637">
    <property type="entry name" value="7tm_classA_rhodopsin-like"/>
    <property type="match status" value="1"/>
</dbReference>
<proteinExistence type="inferred from homology"/>
<evidence type="ECO:0000256" key="10">
    <source>
        <dbReference type="RuleBase" id="RU000688"/>
    </source>
</evidence>
<dbReference type="PROSITE" id="PS00237">
    <property type="entry name" value="G_PROTEIN_RECEP_F1_1"/>
    <property type="match status" value="1"/>
</dbReference>
<dbReference type="SUPFAM" id="SSF81321">
    <property type="entry name" value="Family A G protein-coupled receptor-like"/>
    <property type="match status" value="1"/>
</dbReference>
<evidence type="ECO:0000313" key="14">
    <source>
        <dbReference type="Proteomes" id="UP000502823"/>
    </source>
</evidence>
<evidence type="ECO:0000256" key="3">
    <source>
        <dbReference type="ARBA" id="ARBA00022475"/>
    </source>
</evidence>
<evidence type="ECO:0000256" key="6">
    <source>
        <dbReference type="ARBA" id="ARBA00023040"/>
    </source>
</evidence>
<organism evidence="13 14">
    <name type="scientific">Coptotermes formosanus</name>
    <name type="common">Formosan subterranean termite</name>
    <dbReference type="NCBI Taxonomy" id="36987"/>
    <lineage>
        <taxon>Eukaryota</taxon>
        <taxon>Metazoa</taxon>
        <taxon>Ecdysozoa</taxon>
        <taxon>Arthropoda</taxon>
        <taxon>Hexapoda</taxon>
        <taxon>Insecta</taxon>
        <taxon>Pterygota</taxon>
        <taxon>Neoptera</taxon>
        <taxon>Polyneoptera</taxon>
        <taxon>Dictyoptera</taxon>
        <taxon>Blattodea</taxon>
        <taxon>Blattoidea</taxon>
        <taxon>Termitoidae</taxon>
        <taxon>Rhinotermitidae</taxon>
        <taxon>Coptotermes</taxon>
    </lineage>
</organism>
<keyword evidence="3" id="KW-1003">Cell membrane</keyword>
<evidence type="ECO:0000256" key="2">
    <source>
        <dbReference type="ARBA" id="ARBA00010663"/>
    </source>
</evidence>
<dbReference type="Gene3D" id="1.20.1070.10">
    <property type="entry name" value="Rhodopsin 7-helix transmembrane proteins"/>
    <property type="match status" value="1"/>
</dbReference>